<protein>
    <recommendedName>
        <fullName evidence="1">Thioredoxin domain-containing protein</fullName>
    </recommendedName>
</protein>
<dbReference type="Proteomes" id="UP000053831">
    <property type="component" value="Unassembled WGS sequence"/>
</dbReference>
<name>A0A0M8N8P9_ESCWE</name>
<dbReference type="InterPro" id="IPR036249">
    <property type="entry name" value="Thioredoxin-like_sf"/>
</dbReference>
<reference evidence="2 3" key="1">
    <citation type="submission" date="2015-07" db="EMBL/GenBank/DDBJ databases">
        <title>The genome of the fungus Escovopsis weberi, a specialized disease agent of ant agriculture.</title>
        <authorList>
            <person name="de Man T.J."/>
            <person name="Stajich J.E."/>
            <person name="Kubicek C.P."/>
            <person name="Chenthamara K."/>
            <person name="Atanasova L."/>
            <person name="Druzhinina I.S."/>
            <person name="Birnbaum S."/>
            <person name="Barribeau S.M."/>
            <person name="Teiling C."/>
            <person name="Suen G."/>
            <person name="Currie C."/>
            <person name="Gerardo N.M."/>
        </authorList>
    </citation>
    <scope>NUCLEOTIDE SEQUENCE [LARGE SCALE GENOMIC DNA]</scope>
</reference>
<proteinExistence type="predicted"/>
<evidence type="ECO:0000313" key="3">
    <source>
        <dbReference type="Proteomes" id="UP000053831"/>
    </source>
</evidence>
<accession>A0A0M8N8P9</accession>
<dbReference type="SUPFAM" id="SSF52833">
    <property type="entry name" value="Thioredoxin-like"/>
    <property type="match status" value="1"/>
</dbReference>
<dbReference type="Gene3D" id="3.40.30.10">
    <property type="entry name" value="Glutaredoxin"/>
    <property type="match status" value="1"/>
</dbReference>
<feature type="domain" description="Thioredoxin" evidence="1">
    <location>
        <begin position="27"/>
        <end position="89"/>
    </location>
</feature>
<sequence length="94" mass="10312">MPLIDADAPPTAIDDTHYVVYFASGETPWCPDCLKALPALKSVFGPDSAPKAYLVRVGDRAEWKGLSGQQNEYRDEPYNIRCVPTTVKIVNTVG</sequence>
<gene>
    <name evidence="2" type="ORF">ESCO_002001</name>
</gene>
<evidence type="ECO:0000313" key="2">
    <source>
        <dbReference type="EMBL" id="KOS22301.1"/>
    </source>
</evidence>
<dbReference type="AlphaFoldDB" id="A0A0M8N8P9"/>
<organism evidence="2 3">
    <name type="scientific">Escovopsis weberi</name>
    <dbReference type="NCBI Taxonomy" id="150374"/>
    <lineage>
        <taxon>Eukaryota</taxon>
        <taxon>Fungi</taxon>
        <taxon>Dikarya</taxon>
        <taxon>Ascomycota</taxon>
        <taxon>Pezizomycotina</taxon>
        <taxon>Sordariomycetes</taxon>
        <taxon>Hypocreomycetidae</taxon>
        <taxon>Hypocreales</taxon>
        <taxon>Hypocreaceae</taxon>
        <taxon>Escovopsis</taxon>
    </lineage>
</organism>
<dbReference type="Pfam" id="PF06110">
    <property type="entry name" value="TXD17-like_Trx"/>
    <property type="match status" value="1"/>
</dbReference>
<dbReference type="OrthoDB" id="78947at2759"/>
<dbReference type="STRING" id="150374.A0A0M8N8P9"/>
<dbReference type="EMBL" id="LGSR01000006">
    <property type="protein sequence ID" value="KOS22301.1"/>
    <property type="molecule type" value="Genomic_DNA"/>
</dbReference>
<comment type="caution">
    <text evidence="2">The sequence shown here is derived from an EMBL/GenBank/DDBJ whole genome shotgun (WGS) entry which is preliminary data.</text>
</comment>
<evidence type="ECO:0000259" key="1">
    <source>
        <dbReference type="Pfam" id="PF06110"/>
    </source>
</evidence>
<dbReference type="InterPro" id="IPR010357">
    <property type="entry name" value="TXNDC17_dom"/>
</dbReference>
<keyword evidence="3" id="KW-1185">Reference proteome</keyword>